<accession>A0A2G5CQE2</accession>
<sequence length="66" mass="7561">MKSNKICVHSQMDILNELTARKYVSFQTALSKLRFALLPRNIGFVRSVSIRFISNRTLFFPVVSGL</sequence>
<evidence type="ECO:0000313" key="1">
    <source>
        <dbReference type="EMBL" id="PIA33513.1"/>
    </source>
</evidence>
<name>A0A2G5CQE2_AQUCA</name>
<dbReference type="AlphaFoldDB" id="A0A2G5CQE2"/>
<proteinExistence type="predicted"/>
<dbReference type="InParanoid" id="A0A2G5CQE2"/>
<evidence type="ECO:0000313" key="2">
    <source>
        <dbReference type="Proteomes" id="UP000230069"/>
    </source>
</evidence>
<protein>
    <submittedName>
        <fullName evidence="1">Uncharacterized protein</fullName>
    </submittedName>
</protein>
<reference evidence="1 2" key="1">
    <citation type="submission" date="2017-09" db="EMBL/GenBank/DDBJ databases">
        <title>WGS assembly of Aquilegia coerulea Goldsmith.</title>
        <authorList>
            <person name="Hodges S."/>
            <person name="Kramer E."/>
            <person name="Nordborg M."/>
            <person name="Tomkins J."/>
            <person name="Borevitz J."/>
            <person name="Derieg N."/>
            <person name="Yan J."/>
            <person name="Mihaltcheva S."/>
            <person name="Hayes R.D."/>
            <person name="Rokhsar D."/>
        </authorList>
    </citation>
    <scope>NUCLEOTIDE SEQUENCE [LARGE SCALE GENOMIC DNA]</scope>
    <source>
        <strain evidence="2">cv. Goldsmith</strain>
    </source>
</reference>
<keyword evidence="2" id="KW-1185">Reference proteome</keyword>
<gene>
    <name evidence="1" type="ORF">AQUCO_04100153v1</name>
</gene>
<organism evidence="1 2">
    <name type="scientific">Aquilegia coerulea</name>
    <name type="common">Rocky mountain columbine</name>
    <dbReference type="NCBI Taxonomy" id="218851"/>
    <lineage>
        <taxon>Eukaryota</taxon>
        <taxon>Viridiplantae</taxon>
        <taxon>Streptophyta</taxon>
        <taxon>Embryophyta</taxon>
        <taxon>Tracheophyta</taxon>
        <taxon>Spermatophyta</taxon>
        <taxon>Magnoliopsida</taxon>
        <taxon>Ranunculales</taxon>
        <taxon>Ranunculaceae</taxon>
        <taxon>Thalictroideae</taxon>
        <taxon>Aquilegia</taxon>
    </lineage>
</organism>
<dbReference type="EMBL" id="KZ305058">
    <property type="protein sequence ID" value="PIA33513.1"/>
    <property type="molecule type" value="Genomic_DNA"/>
</dbReference>
<dbReference type="Proteomes" id="UP000230069">
    <property type="component" value="Unassembled WGS sequence"/>
</dbReference>